<dbReference type="PATRIC" id="fig|34073.19.peg.6355"/>
<name>A0A0H2M6J1_VARPD</name>
<keyword evidence="5" id="KW-1185">Reference proteome</keyword>
<dbReference type="Pfam" id="PF07859">
    <property type="entry name" value="Abhydrolase_3"/>
    <property type="match status" value="1"/>
</dbReference>
<accession>A0A0H2M6J1</accession>
<evidence type="ECO:0000259" key="3">
    <source>
        <dbReference type="Pfam" id="PF07859"/>
    </source>
</evidence>
<dbReference type="InterPro" id="IPR029058">
    <property type="entry name" value="AB_hydrolase_fold"/>
</dbReference>
<organism evidence="4 5">
    <name type="scientific">Variovorax paradoxus</name>
    <dbReference type="NCBI Taxonomy" id="34073"/>
    <lineage>
        <taxon>Bacteria</taxon>
        <taxon>Pseudomonadati</taxon>
        <taxon>Pseudomonadota</taxon>
        <taxon>Betaproteobacteria</taxon>
        <taxon>Burkholderiales</taxon>
        <taxon>Comamonadaceae</taxon>
        <taxon>Variovorax</taxon>
    </lineage>
</organism>
<dbReference type="PANTHER" id="PTHR48081:SF30">
    <property type="entry name" value="ACETYL-HYDROLASE LIPR-RELATED"/>
    <property type="match status" value="1"/>
</dbReference>
<comment type="caution">
    <text evidence="4">The sequence shown here is derived from an EMBL/GenBank/DDBJ whole genome shotgun (WGS) entry which is preliminary data.</text>
</comment>
<dbReference type="InterPro" id="IPR050300">
    <property type="entry name" value="GDXG_lipolytic_enzyme"/>
</dbReference>
<keyword evidence="2 4" id="KW-0378">Hydrolase</keyword>
<sequence length="309" mass="33007">MLTPEARAFVKQWSESLTDLGPVLTGKNKTVSMGGIRSLYNRMLAQNPAPAGITFEHVVIGGVSGQVAIPDVLKTDAIVVYIHGGAYIVGGPDGYHGISGNFAKMMGAKVFLPDYRLAPEHPFPASIDDTLRFYKGLLDAGHPASKIVFAGESAGGAMTVTVMVAARNAGVPLPAGGVAISPWANLEHTGISMTNREGIDPLNSKVGLVFLASVFLEGALPNHPMASPVFADVTGLPPIMVQMGEAELMLTDGMRLATHLAENRVRMTLEVWPHMFHAWHFVADLQPEAQQAMESAALFLEQCLRKAEK</sequence>
<dbReference type="RefSeq" id="WP_047787289.1">
    <property type="nucleotide sequence ID" value="NZ_JZWI01000046.1"/>
</dbReference>
<dbReference type="GO" id="GO:0004806">
    <property type="term" value="F:triacylglycerol lipase activity"/>
    <property type="evidence" value="ECO:0007669"/>
    <property type="project" value="TreeGrafter"/>
</dbReference>
<dbReference type="AlphaFoldDB" id="A0A0H2M6J1"/>
<reference evidence="4 5" key="1">
    <citation type="submission" date="2015-03" db="EMBL/GenBank/DDBJ databases">
        <title>Genome sequence of Variovorax paradoxus TBEA6.</title>
        <authorList>
            <person name="Poehlein A."/>
            <person name="Schuldes J."/>
            <person name="Wuebbeler J.H."/>
            <person name="Hiessl S."/>
            <person name="Steinbuechel A."/>
            <person name="Daniel R."/>
        </authorList>
    </citation>
    <scope>NUCLEOTIDE SEQUENCE [LARGE SCALE GENOMIC DNA]</scope>
    <source>
        <strain evidence="4 5">TBEA6</strain>
    </source>
</reference>
<dbReference type="InterPro" id="IPR013094">
    <property type="entry name" value="AB_hydrolase_3"/>
</dbReference>
<dbReference type="EMBL" id="JZWI01000046">
    <property type="protein sequence ID" value="KLN52690.1"/>
    <property type="molecule type" value="Genomic_DNA"/>
</dbReference>
<dbReference type="SUPFAM" id="SSF53474">
    <property type="entry name" value="alpha/beta-Hydrolases"/>
    <property type="match status" value="1"/>
</dbReference>
<comment type="similarity">
    <text evidence="1">Belongs to the 'GDXG' lipolytic enzyme family.</text>
</comment>
<dbReference type="Gene3D" id="3.40.50.1820">
    <property type="entry name" value="alpha/beta hydrolase"/>
    <property type="match status" value="1"/>
</dbReference>
<evidence type="ECO:0000256" key="2">
    <source>
        <dbReference type="ARBA" id="ARBA00022801"/>
    </source>
</evidence>
<evidence type="ECO:0000313" key="4">
    <source>
        <dbReference type="EMBL" id="KLN52690.1"/>
    </source>
</evidence>
<evidence type="ECO:0000313" key="5">
    <source>
        <dbReference type="Proteomes" id="UP000035170"/>
    </source>
</evidence>
<feature type="domain" description="Alpha/beta hydrolase fold-3" evidence="3">
    <location>
        <begin position="79"/>
        <end position="280"/>
    </location>
</feature>
<dbReference type="Proteomes" id="UP000035170">
    <property type="component" value="Unassembled WGS sequence"/>
</dbReference>
<evidence type="ECO:0000256" key="1">
    <source>
        <dbReference type="ARBA" id="ARBA00010515"/>
    </source>
</evidence>
<proteinExistence type="inferred from homology"/>
<protein>
    <submittedName>
        <fullName evidence="4">Putative acetyl-hydrolase LipR</fullName>
        <ecNumber evidence="4">3.1.1.-</ecNumber>
    </submittedName>
</protein>
<dbReference type="PANTHER" id="PTHR48081">
    <property type="entry name" value="AB HYDROLASE SUPERFAMILY PROTEIN C4A8.06C"/>
    <property type="match status" value="1"/>
</dbReference>
<gene>
    <name evidence="4" type="primary">lipR</name>
    <name evidence="4" type="ORF">VPARA_61830</name>
</gene>
<dbReference type="EC" id="3.1.1.-" evidence="4"/>